<protein>
    <submittedName>
        <fullName evidence="2">DUF3596 domain-containing protein</fullName>
    </submittedName>
</protein>
<accession>A0ABU5UY79</accession>
<comment type="caution">
    <text evidence="2">The sequence shown here is derived from an EMBL/GenBank/DDBJ whole genome shotgun (WGS) entry which is preliminary data.</text>
</comment>
<dbReference type="Pfam" id="PF12167">
    <property type="entry name" value="Arm-DNA-bind_2"/>
    <property type="match status" value="1"/>
</dbReference>
<dbReference type="Proteomes" id="UP001303285">
    <property type="component" value="Unassembled WGS sequence"/>
</dbReference>
<evidence type="ECO:0000259" key="1">
    <source>
        <dbReference type="Pfam" id="PF12167"/>
    </source>
</evidence>
<feature type="domain" description="Min27-like integrase DNA-binding" evidence="1">
    <location>
        <begin position="15"/>
        <end position="80"/>
    </location>
</feature>
<reference evidence="2 3" key="1">
    <citation type="submission" date="2023-12" db="EMBL/GenBank/DDBJ databases">
        <title>Baltic Sea Cyanobacteria.</title>
        <authorList>
            <person name="Delbaje E."/>
            <person name="Fewer D.P."/>
            <person name="Shishido T.K."/>
        </authorList>
    </citation>
    <scope>NUCLEOTIDE SEQUENCE [LARGE SCALE GENOMIC DNA]</scope>
    <source>
        <strain evidence="2 3">UHCC 0060</strain>
    </source>
</reference>
<gene>
    <name evidence="2" type="ORF">VB695_22970</name>
</gene>
<organism evidence="2 3">
    <name type="scientific">Nodularia spumigena UHCC 0060</name>
    <dbReference type="NCBI Taxonomy" id="3110300"/>
    <lineage>
        <taxon>Bacteria</taxon>
        <taxon>Bacillati</taxon>
        <taxon>Cyanobacteriota</taxon>
        <taxon>Cyanophyceae</taxon>
        <taxon>Nostocales</taxon>
        <taxon>Nodulariaceae</taxon>
        <taxon>Nodularia</taxon>
    </lineage>
</organism>
<evidence type="ECO:0000313" key="2">
    <source>
        <dbReference type="EMBL" id="MEA5610887.1"/>
    </source>
</evidence>
<sequence>MVMKMEHGASKGSVSVESFQNRLRLRLPRQLFGGKQKYLTLGMADTPENGKLAEAKAKEIELDIAFERFDTTLAKYKPQSHLTLVVPIREGQQQPTLIELWVNMIALP</sequence>
<evidence type="ECO:0000313" key="3">
    <source>
        <dbReference type="Proteomes" id="UP001303285"/>
    </source>
</evidence>
<proteinExistence type="predicted"/>
<dbReference type="EMBL" id="JAYGHK010000153">
    <property type="protein sequence ID" value="MEA5610887.1"/>
    <property type="molecule type" value="Genomic_DNA"/>
</dbReference>
<dbReference type="InterPro" id="IPR022000">
    <property type="entry name" value="Min27-like_integrase_DNA_bind"/>
</dbReference>
<keyword evidence="3" id="KW-1185">Reference proteome</keyword>
<dbReference type="RefSeq" id="WP_323245951.1">
    <property type="nucleotide sequence ID" value="NZ_JAYGHK010000153.1"/>
</dbReference>
<name>A0ABU5UY79_NODSP</name>